<dbReference type="AlphaFoldDB" id="A0A926IET2"/>
<evidence type="ECO:0000313" key="2">
    <source>
        <dbReference type="Proteomes" id="UP000655830"/>
    </source>
</evidence>
<accession>A0A926IET2</accession>
<dbReference type="InterPro" id="IPR006498">
    <property type="entry name" value="Tail_tube"/>
</dbReference>
<keyword evidence="2" id="KW-1185">Reference proteome</keyword>
<dbReference type="RefSeq" id="WP_249333891.1">
    <property type="nucleotide sequence ID" value="NZ_JACRSY010000037.1"/>
</dbReference>
<organism evidence="1 2">
    <name type="scientific">Zhenhengia yiwuensis</name>
    <dbReference type="NCBI Taxonomy" id="2763666"/>
    <lineage>
        <taxon>Bacteria</taxon>
        <taxon>Bacillati</taxon>
        <taxon>Bacillota</taxon>
        <taxon>Clostridia</taxon>
        <taxon>Lachnospirales</taxon>
        <taxon>Lachnospiraceae</taxon>
        <taxon>Zhenhengia</taxon>
    </lineage>
</organism>
<reference evidence="1" key="1">
    <citation type="submission" date="2020-08" db="EMBL/GenBank/DDBJ databases">
        <title>Genome public.</title>
        <authorList>
            <person name="Liu C."/>
            <person name="Sun Q."/>
        </authorList>
    </citation>
    <scope>NUCLEOTIDE SEQUENCE</scope>
    <source>
        <strain evidence="1">NSJ-12</strain>
    </source>
</reference>
<comment type="caution">
    <text evidence="1">The sequence shown here is derived from an EMBL/GenBank/DDBJ whole genome shotgun (WGS) entry which is preliminary data.</text>
</comment>
<dbReference type="Pfam" id="PF04985">
    <property type="entry name" value="Phage_tube"/>
    <property type="match status" value="1"/>
</dbReference>
<gene>
    <name evidence="1" type="ORF">H8718_16515</name>
</gene>
<protein>
    <submittedName>
        <fullName evidence="1">Phage major tail tube protein</fullName>
    </submittedName>
</protein>
<dbReference type="EMBL" id="JACRSY010000037">
    <property type="protein sequence ID" value="MBC8581122.1"/>
    <property type="molecule type" value="Genomic_DNA"/>
</dbReference>
<dbReference type="Proteomes" id="UP000655830">
    <property type="component" value="Unassembled WGS sequence"/>
</dbReference>
<name>A0A926IET2_9FIRM</name>
<sequence>MIIAGNIIAHMLLVDSKEIADQVSCQLPSIEKPTSEIKGAGILGSIDMPITGQVNSMTFSINSRSINAGSAELAKPGIQNIELRFVQDVMQNDGSMIPASSKVFITGVNKKYDPGKIENQTTMDGSIEFEVLRYRQIIDGKETLLIDKLNNIFKINGIDYMEKVRAAL</sequence>
<proteinExistence type="predicted"/>
<evidence type="ECO:0000313" key="1">
    <source>
        <dbReference type="EMBL" id="MBC8581122.1"/>
    </source>
</evidence>